<protein>
    <submittedName>
        <fullName evidence="1">Uncharacterized protein</fullName>
    </submittedName>
</protein>
<dbReference type="Gene3D" id="3.30.250.20">
    <property type="entry name" value="L1 transposable element, C-terminal domain"/>
    <property type="match status" value="1"/>
</dbReference>
<accession>A0AAV7MUQ6</accession>
<dbReference type="Proteomes" id="UP001066276">
    <property type="component" value="Chromosome 9"/>
</dbReference>
<reference evidence="1" key="1">
    <citation type="journal article" date="2022" name="bioRxiv">
        <title>Sequencing and chromosome-scale assembly of the giantPleurodeles waltlgenome.</title>
        <authorList>
            <person name="Brown T."/>
            <person name="Elewa A."/>
            <person name="Iarovenko S."/>
            <person name="Subramanian E."/>
            <person name="Araus A.J."/>
            <person name="Petzold A."/>
            <person name="Susuki M."/>
            <person name="Suzuki K.-i.T."/>
            <person name="Hayashi T."/>
            <person name="Toyoda A."/>
            <person name="Oliveira C."/>
            <person name="Osipova E."/>
            <person name="Leigh N.D."/>
            <person name="Simon A."/>
            <person name="Yun M.H."/>
        </authorList>
    </citation>
    <scope>NUCLEOTIDE SEQUENCE</scope>
    <source>
        <strain evidence="1">20211129_DDA</strain>
        <tissue evidence="1">Liver</tissue>
    </source>
</reference>
<dbReference type="EMBL" id="JANPWB010000013">
    <property type="protein sequence ID" value="KAJ1107481.1"/>
    <property type="molecule type" value="Genomic_DNA"/>
</dbReference>
<dbReference type="InterPro" id="IPR042566">
    <property type="entry name" value="L1_C"/>
</dbReference>
<organism evidence="1 2">
    <name type="scientific">Pleurodeles waltl</name>
    <name type="common">Iberian ribbed newt</name>
    <dbReference type="NCBI Taxonomy" id="8319"/>
    <lineage>
        <taxon>Eukaryota</taxon>
        <taxon>Metazoa</taxon>
        <taxon>Chordata</taxon>
        <taxon>Craniata</taxon>
        <taxon>Vertebrata</taxon>
        <taxon>Euteleostomi</taxon>
        <taxon>Amphibia</taxon>
        <taxon>Batrachia</taxon>
        <taxon>Caudata</taxon>
        <taxon>Salamandroidea</taxon>
        <taxon>Salamandridae</taxon>
        <taxon>Pleurodelinae</taxon>
        <taxon>Pleurodeles</taxon>
    </lineage>
</organism>
<evidence type="ECO:0000313" key="2">
    <source>
        <dbReference type="Proteomes" id="UP001066276"/>
    </source>
</evidence>
<evidence type="ECO:0000313" key="1">
    <source>
        <dbReference type="EMBL" id="KAJ1107481.1"/>
    </source>
</evidence>
<sequence>MRNDQDDRPHPIIACFLCHEQVRQLLTTARAHGPYVFEGRVLRIAPDCSWDTNDKWRAFLELQPQLGQMDTKFGMFESTRMWMTKEGKSKVFHDP</sequence>
<proteinExistence type="predicted"/>
<keyword evidence="2" id="KW-1185">Reference proteome</keyword>
<name>A0AAV7MUQ6_PLEWA</name>
<dbReference type="AlphaFoldDB" id="A0AAV7MUQ6"/>
<gene>
    <name evidence="1" type="ORF">NDU88_004871</name>
</gene>
<comment type="caution">
    <text evidence="1">The sequence shown here is derived from an EMBL/GenBank/DDBJ whole genome shotgun (WGS) entry which is preliminary data.</text>
</comment>